<dbReference type="InterPro" id="IPR019734">
    <property type="entry name" value="TPR_rpt"/>
</dbReference>
<dbReference type="NCBIfam" id="NF041522">
    <property type="entry name" value="TPR_sll0314"/>
    <property type="match status" value="1"/>
</dbReference>
<dbReference type="EMBL" id="JAFIRA010000032">
    <property type="protein sequence ID" value="MCJ2543623.1"/>
    <property type="molecule type" value="Genomic_DNA"/>
</dbReference>
<feature type="signal peptide" evidence="1">
    <location>
        <begin position="1"/>
        <end position="24"/>
    </location>
</feature>
<dbReference type="SUPFAM" id="SSF48452">
    <property type="entry name" value="TPR-like"/>
    <property type="match status" value="2"/>
</dbReference>
<dbReference type="SMART" id="SM00028">
    <property type="entry name" value="TPR"/>
    <property type="match status" value="2"/>
</dbReference>
<dbReference type="InterPro" id="IPR048173">
    <property type="entry name" value="Sll0314-like"/>
</dbReference>
<dbReference type="Pfam" id="PF13432">
    <property type="entry name" value="TPR_16"/>
    <property type="match status" value="2"/>
</dbReference>
<protein>
    <submittedName>
        <fullName evidence="2">Tetratricopeptide repeat protein</fullName>
    </submittedName>
</protein>
<proteinExistence type="predicted"/>
<sequence>MTGRLGRLLGAAFLLWGSAQPVWAQDPFRSGPNARQISPEVAAAFEEFFCAGRYSQSREKLETAKKASPEEPMVYALLAALAYQEGDMQEFAQLATQTRQVAAELKKTDPLRGNLYEGVGYGLEAANTVVRDGVVIGLPKALPTLNQLFASIRAAQAVDGSDPELNLLNGYMDLLLTYREKALNQFQLAAPEYLSYRGQALAYRDMQRYAEALEAVDRAIATSCDNPELYYLKAQILVSQGADREAVPLFDQALQASAQLPEPLVDQIQMERDRAAQRGGLTGQLPATATP</sequence>
<evidence type="ECO:0000313" key="3">
    <source>
        <dbReference type="Proteomes" id="UP000830835"/>
    </source>
</evidence>
<organism evidence="2 3">
    <name type="scientific">Thermostichus vulcanus str. 'Rupite'</name>
    <dbReference type="NCBI Taxonomy" id="2813851"/>
    <lineage>
        <taxon>Bacteria</taxon>
        <taxon>Bacillati</taxon>
        <taxon>Cyanobacteriota</taxon>
        <taxon>Cyanophyceae</taxon>
        <taxon>Thermostichales</taxon>
        <taxon>Thermostichaceae</taxon>
        <taxon>Thermostichus</taxon>
    </lineage>
</organism>
<name>A0ABT0CCV6_THEVL</name>
<gene>
    <name evidence="2" type="ORF">JX360_12020</name>
</gene>
<dbReference type="InterPro" id="IPR011990">
    <property type="entry name" value="TPR-like_helical_dom_sf"/>
</dbReference>
<dbReference type="Proteomes" id="UP000830835">
    <property type="component" value="Unassembled WGS sequence"/>
</dbReference>
<keyword evidence="1" id="KW-0732">Signal</keyword>
<feature type="chain" id="PRO_5047489456" evidence="1">
    <location>
        <begin position="25"/>
        <end position="291"/>
    </location>
</feature>
<accession>A0ABT0CCV6</accession>
<evidence type="ECO:0000256" key="1">
    <source>
        <dbReference type="SAM" id="SignalP"/>
    </source>
</evidence>
<comment type="caution">
    <text evidence="2">The sequence shown here is derived from an EMBL/GenBank/DDBJ whole genome shotgun (WGS) entry which is preliminary data.</text>
</comment>
<reference evidence="2" key="1">
    <citation type="submission" date="2021-02" db="EMBL/GenBank/DDBJ databases">
        <title>The CRISPR/cas machinery reduction and long-range gene transfer in the hot spring cyanobacterium Synechococcus.</title>
        <authorList>
            <person name="Dvorak P."/>
            <person name="Jahodarova E."/>
            <person name="Hasler P."/>
            <person name="Poulickova A."/>
        </authorList>
    </citation>
    <scope>NUCLEOTIDE SEQUENCE</scope>
    <source>
        <strain evidence="2">Rupite</strain>
    </source>
</reference>
<dbReference type="RefSeq" id="WP_244351213.1">
    <property type="nucleotide sequence ID" value="NZ_JAFIRA010000032.1"/>
</dbReference>
<evidence type="ECO:0000313" key="2">
    <source>
        <dbReference type="EMBL" id="MCJ2543623.1"/>
    </source>
</evidence>
<keyword evidence="3" id="KW-1185">Reference proteome</keyword>
<dbReference type="Gene3D" id="1.25.40.10">
    <property type="entry name" value="Tetratricopeptide repeat domain"/>
    <property type="match status" value="1"/>
</dbReference>